<dbReference type="InterPro" id="IPR004302">
    <property type="entry name" value="Cellulose/chitin-bd_N"/>
</dbReference>
<dbReference type="STRING" id="126957.T1JL38"/>
<dbReference type="eggNOG" id="ENOG502QUC9">
    <property type="taxonomic scope" value="Eukaryota"/>
</dbReference>
<dbReference type="OMA" id="FNTPHNY"/>
<keyword evidence="4" id="KW-1185">Reference proteome</keyword>
<sequence length="287" mass="32404">MCITKQIHFTSAMNLAFLLFFLIFPLVSGHGKILMPPGRGTLWRFGHPTPVNWDDDGNFCGGYSTLWLLNDGKCGVCGDAYNGPRDHEVGGKYYSGVIGATYQQGQTIDILLQITANHRGFFQFSLCPNADNKTEVTQECLDSHILDIEGHGKKYNISSPDQTLEVELKLTLPEDVKCDHCVLQWHWRTSNFWGMCDNDTGALGCGPQEVYRNCADISIKPKTYVGEPFDNSLNDAMLNYVKQPWFEAIQALRKQNYRAPAAEHKYPVTYLYGYPVGLNWQFRSISP</sequence>
<feature type="domain" description="Chitin-binding type-4" evidence="2">
    <location>
        <begin position="30"/>
        <end position="217"/>
    </location>
</feature>
<name>T1JL38_STRMM</name>
<feature type="signal peptide" evidence="1">
    <location>
        <begin position="1"/>
        <end position="29"/>
    </location>
</feature>
<proteinExistence type="predicted"/>
<reference evidence="3" key="2">
    <citation type="submission" date="2015-02" db="UniProtKB">
        <authorList>
            <consortium name="EnsemblMetazoa"/>
        </authorList>
    </citation>
    <scope>IDENTIFICATION</scope>
</reference>
<organism evidence="3 4">
    <name type="scientific">Strigamia maritima</name>
    <name type="common">European centipede</name>
    <name type="synonym">Geophilus maritimus</name>
    <dbReference type="NCBI Taxonomy" id="126957"/>
    <lineage>
        <taxon>Eukaryota</taxon>
        <taxon>Metazoa</taxon>
        <taxon>Ecdysozoa</taxon>
        <taxon>Arthropoda</taxon>
        <taxon>Myriapoda</taxon>
        <taxon>Chilopoda</taxon>
        <taxon>Pleurostigmophora</taxon>
        <taxon>Geophilomorpha</taxon>
        <taxon>Linotaeniidae</taxon>
        <taxon>Strigamia</taxon>
    </lineage>
</organism>
<evidence type="ECO:0000256" key="1">
    <source>
        <dbReference type="SAM" id="SignalP"/>
    </source>
</evidence>
<evidence type="ECO:0000313" key="4">
    <source>
        <dbReference type="Proteomes" id="UP000014500"/>
    </source>
</evidence>
<feature type="chain" id="PRO_5004590625" description="Chitin-binding type-4 domain-containing protein" evidence="1">
    <location>
        <begin position="30"/>
        <end position="287"/>
    </location>
</feature>
<dbReference type="HOGENOM" id="CLU_041201_0_0_1"/>
<dbReference type="Gene3D" id="2.70.50.70">
    <property type="match status" value="1"/>
</dbReference>
<evidence type="ECO:0000259" key="2">
    <source>
        <dbReference type="Pfam" id="PF03067"/>
    </source>
</evidence>
<dbReference type="PANTHER" id="PTHR21113:SF4">
    <property type="entry name" value="CHITIN-BINDING TYPE-4 DOMAIN-CONTAINING PROTEIN"/>
    <property type="match status" value="1"/>
</dbReference>
<dbReference type="Pfam" id="PF03067">
    <property type="entry name" value="LPMO_10"/>
    <property type="match status" value="1"/>
</dbReference>
<accession>T1JL38</accession>
<keyword evidence="1" id="KW-0732">Signal</keyword>
<reference evidence="4" key="1">
    <citation type="submission" date="2011-05" db="EMBL/GenBank/DDBJ databases">
        <authorList>
            <person name="Richards S.R."/>
            <person name="Qu J."/>
            <person name="Jiang H."/>
            <person name="Jhangiani S.N."/>
            <person name="Agravi P."/>
            <person name="Goodspeed R."/>
            <person name="Gross S."/>
            <person name="Mandapat C."/>
            <person name="Jackson L."/>
            <person name="Mathew T."/>
            <person name="Pu L."/>
            <person name="Thornton R."/>
            <person name="Saada N."/>
            <person name="Wilczek-Boney K.B."/>
            <person name="Lee S."/>
            <person name="Kovar C."/>
            <person name="Wu Y."/>
            <person name="Scherer S.E."/>
            <person name="Worley K.C."/>
            <person name="Muzny D.M."/>
            <person name="Gibbs R."/>
        </authorList>
    </citation>
    <scope>NUCLEOTIDE SEQUENCE</scope>
    <source>
        <strain evidence="4">Brora</strain>
    </source>
</reference>
<dbReference type="EnsemblMetazoa" id="SMAR014568-RA">
    <property type="protein sequence ID" value="SMAR014568-PA"/>
    <property type="gene ID" value="SMAR014568"/>
</dbReference>
<dbReference type="Proteomes" id="UP000014500">
    <property type="component" value="Unassembled WGS sequence"/>
</dbReference>
<protein>
    <recommendedName>
        <fullName evidence="2">Chitin-binding type-4 domain-containing protein</fullName>
    </recommendedName>
</protein>
<dbReference type="EMBL" id="JH431861">
    <property type="status" value="NOT_ANNOTATED_CDS"/>
    <property type="molecule type" value="Genomic_DNA"/>
</dbReference>
<dbReference type="PANTHER" id="PTHR21113">
    <property type="entry name" value="AGAP001705-PA"/>
    <property type="match status" value="1"/>
</dbReference>
<dbReference type="PhylomeDB" id="T1JL38"/>
<evidence type="ECO:0000313" key="3">
    <source>
        <dbReference type="EnsemblMetazoa" id="SMAR014568-PA"/>
    </source>
</evidence>
<dbReference type="AlphaFoldDB" id="T1JL38"/>